<protein>
    <submittedName>
        <fullName evidence="1">Uncharacterized protein</fullName>
    </submittedName>
</protein>
<name>X1VE82_9ZZZZ</name>
<feature type="non-terminal residue" evidence="1">
    <location>
        <position position="94"/>
    </location>
</feature>
<comment type="caution">
    <text evidence="1">The sequence shown here is derived from an EMBL/GenBank/DDBJ whole genome shotgun (WGS) entry which is preliminary data.</text>
</comment>
<accession>X1VE82</accession>
<proteinExistence type="predicted"/>
<dbReference type="EMBL" id="BARW01026237">
    <property type="protein sequence ID" value="GAJ15982.1"/>
    <property type="molecule type" value="Genomic_DNA"/>
</dbReference>
<evidence type="ECO:0000313" key="1">
    <source>
        <dbReference type="EMBL" id="GAJ15982.1"/>
    </source>
</evidence>
<reference evidence="1" key="1">
    <citation type="journal article" date="2014" name="Front. Microbiol.">
        <title>High frequency of phylogenetically diverse reductive dehalogenase-homologous genes in deep subseafloor sedimentary metagenomes.</title>
        <authorList>
            <person name="Kawai M."/>
            <person name="Futagami T."/>
            <person name="Toyoda A."/>
            <person name="Takaki Y."/>
            <person name="Nishi S."/>
            <person name="Hori S."/>
            <person name="Arai W."/>
            <person name="Tsubouchi T."/>
            <person name="Morono Y."/>
            <person name="Uchiyama I."/>
            <person name="Ito T."/>
            <person name="Fujiyama A."/>
            <person name="Inagaki F."/>
            <person name="Takami H."/>
        </authorList>
    </citation>
    <scope>NUCLEOTIDE SEQUENCE</scope>
    <source>
        <strain evidence="1">Expedition CK06-06</strain>
    </source>
</reference>
<gene>
    <name evidence="1" type="ORF">S12H4_42828</name>
</gene>
<dbReference type="AlphaFoldDB" id="X1VE82"/>
<organism evidence="1">
    <name type="scientific">marine sediment metagenome</name>
    <dbReference type="NCBI Taxonomy" id="412755"/>
    <lineage>
        <taxon>unclassified sequences</taxon>
        <taxon>metagenomes</taxon>
        <taxon>ecological metagenomes</taxon>
    </lineage>
</organism>
<sequence length="94" mass="10084">MKKKILSVLLAVVLVLSFNLVMTMPAAAKGPVGETVTISWLEDAVRYSPDGSTLGSWTDDSLGPADLVCTGKAYHFASIQEYYNTDLENLSGSL</sequence>